<dbReference type="Proteomes" id="UP000050349">
    <property type="component" value="Unassembled WGS sequence"/>
</dbReference>
<evidence type="ECO:0000313" key="3">
    <source>
        <dbReference type="Proteomes" id="UP000050349"/>
    </source>
</evidence>
<feature type="transmembrane region" description="Helical" evidence="1">
    <location>
        <begin position="115"/>
        <end position="133"/>
    </location>
</feature>
<keyword evidence="1" id="KW-1133">Transmembrane helix</keyword>
<comment type="caution">
    <text evidence="2">The sequence shown here is derived from an EMBL/GenBank/DDBJ whole genome shotgun (WGS) entry which is preliminary data.</text>
</comment>
<keyword evidence="1" id="KW-0812">Transmembrane</keyword>
<proteinExistence type="predicted"/>
<feature type="transmembrane region" description="Helical" evidence="1">
    <location>
        <begin position="165"/>
        <end position="182"/>
    </location>
</feature>
<dbReference type="OrthoDB" id="6887407at2"/>
<keyword evidence="1" id="KW-0472">Membrane</keyword>
<evidence type="ECO:0000256" key="1">
    <source>
        <dbReference type="SAM" id="Phobius"/>
    </source>
</evidence>
<sequence>MACLLVSAAVSANCVIPVLEMDFTRPAMETLKKIGIDDACIIGASSPAAFTYCRAGSMTLWKYQALDLEQMAATHSDAQQPSTVYQPVSVLEFGSAACEHENSLAAAKKPATTRWLILALMATSLLTGLGYTWRAILQRRQNATAYSQPQEQASSELQATAHTKALAAFCLAVAVAFIYFNYAGF</sequence>
<evidence type="ECO:0000313" key="2">
    <source>
        <dbReference type="EMBL" id="KPU59978.1"/>
    </source>
</evidence>
<protein>
    <submittedName>
        <fullName evidence="2">Uncharacterized protein</fullName>
    </submittedName>
</protein>
<organism evidence="2 3">
    <name type="scientific">Pseudomonas fluorescens</name>
    <dbReference type="NCBI Taxonomy" id="294"/>
    <lineage>
        <taxon>Bacteria</taxon>
        <taxon>Pseudomonadati</taxon>
        <taxon>Pseudomonadota</taxon>
        <taxon>Gammaproteobacteria</taxon>
        <taxon>Pseudomonadales</taxon>
        <taxon>Pseudomonadaceae</taxon>
        <taxon>Pseudomonas</taxon>
    </lineage>
</organism>
<dbReference type="AlphaFoldDB" id="A0A0P8ZRU3"/>
<accession>A0A0P8ZRU3</accession>
<name>A0A0P8ZRU3_PSEFL</name>
<dbReference type="PATRIC" id="fig|294.162.peg.2332"/>
<dbReference type="EMBL" id="LJXB01000072">
    <property type="protein sequence ID" value="KPU59978.1"/>
    <property type="molecule type" value="Genomic_DNA"/>
</dbReference>
<reference evidence="2 3" key="1">
    <citation type="submission" date="2015-09" db="EMBL/GenBank/DDBJ databases">
        <authorList>
            <person name="Jackson K.R."/>
            <person name="Lunt B.L."/>
            <person name="Fisher J.N.B."/>
            <person name="Gardner A.V."/>
            <person name="Bailey M.E."/>
            <person name="Deus L.M."/>
            <person name="Earl A.S."/>
            <person name="Gibby P.D."/>
            <person name="Hartmann K.A."/>
            <person name="Liu J.E."/>
            <person name="Manci A.M."/>
            <person name="Nielsen D.A."/>
            <person name="Solomon M.B."/>
            <person name="Breakwell D.P."/>
            <person name="Burnett S.H."/>
            <person name="Grose J.H."/>
        </authorList>
    </citation>
    <scope>NUCLEOTIDE SEQUENCE [LARGE SCALE GENOMIC DNA]</scope>
    <source>
        <strain evidence="2 3">S613</strain>
    </source>
</reference>
<gene>
    <name evidence="2" type="ORF">AN403_4327</name>
</gene>